<evidence type="ECO:0000313" key="4">
    <source>
        <dbReference type="Proteomes" id="UP000018542"/>
    </source>
</evidence>
<dbReference type="OrthoDB" id="100177at2"/>
<dbReference type="Proteomes" id="UP000018542">
    <property type="component" value="Chromosome"/>
</dbReference>
<dbReference type="AlphaFoldDB" id="V5SIQ6"/>
<sequence>MTLEPAAIERHIEAILASRDFAAAPKMRALLRYVVDATLAGDAQRLKGYAIGVDVFERGPDFDPAIDPIVRVQAGRLRKLLDAYYSSAGGADPIRIDIPRGGYAVTFLPRGDAPLSSAGDDEPNAVPEPSAHPAAAAPSQSSLRWRQAARSPRAQLAALALLLVLGALGVGLLGERGSGQPPLTEPAGRASLQSQEGAITLAVLPFTNMSRDESLGPFADGLADALMTALSRVKSISLASRTSAFQYRDAADLRRVGEALGVRYLIEGGVQRDGRRIRVTAQLIDTLTGAHIWAQDYDRDISDELAVQRELVTMLAAEIRPQLYGAAKRAIEAAHPESATAWQLYLQSTWMPGEARNSLAWEKERIALATRALALDPDLGQASSVLADKLAYLANVDPASDTDEARRAAAQHARHALELAPGDADVIFNISVYSWHAGRMTEAIEATKRTLELDPNHVLARFLVTAVPYTCRRAPKEVLDELTAFDAEMSPDNPVRWLTLYWLSRLHLNNGDLDKAHDAARRAEQIFRSPDSFYQLAAILVQLGDAKGAVAQIDQQRANWPNLDPRHYADATVARRCEDAPNAARLHRIYSDLAEAVEAASADR</sequence>
<gene>
    <name evidence="3" type="ORF">W911_15125</name>
</gene>
<dbReference type="InterPro" id="IPR011990">
    <property type="entry name" value="TPR-like_helical_dom_sf"/>
</dbReference>
<keyword evidence="4" id="KW-1185">Reference proteome</keyword>
<name>V5SIQ6_9HYPH</name>
<evidence type="ECO:0000256" key="2">
    <source>
        <dbReference type="SAM" id="MobiDB-lite"/>
    </source>
</evidence>
<organism evidence="3 4">
    <name type="scientific">Hyphomicrobium nitrativorans NL23</name>
    <dbReference type="NCBI Taxonomy" id="1029756"/>
    <lineage>
        <taxon>Bacteria</taxon>
        <taxon>Pseudomonadati</taxon>
        <taxon>Pseudomonadota</taxon>
        <taxon>Alphaproteobacteria</taxon>
        <taxon>Hyphomicrobiales</taxon>
        <taxon>Hyphomicrobiaceae</taxon>
        <taxon>Hyphomicrobium</taxon>
    </lineage>
</organism>
<reference evidence="3 4" key="1">
    <citation type="journal article" date="2014" name="Genome Announc.">
        <title>Complete Genome Sequence of Hyphomicrobium nitrativorans Strain NL23, a Denitrifying Bacterium Isolated from Biofilm of a Methanol-Fed Denitrification System Treating Seawater at the Montreal Biodome.</title>
        <authorList>
            <person name="Martineau C."/>
            <person name="Villeneuve C."/>
            <person name="Mauffrey F."/>
            <person name="Villemur R."/>
        </authorList>
    </citation>
    <scope>NUCLEOTIDE SEQUENCE [LARGE SCALE GENOMIC DNA]</scope>
    <source>
        <strain evidence="3">NL23</strain>
    </source>
</reference>
<dbReference type="SUPFAM" id="SSF48452">
    <property type="entry name" value="TPR-like"/>
    <property type="match status" value="1"/>
</dbReference>
<evidence type="ECO:0000256" key="1">
    <source>
        <dbReference type="PROSITE-ProRule" id="PRU00339"/>
    </source>
</evidence>
<dbReference type="Gene3D" id="1.25.40.10">
    <property type="entry name" value="Tetratricopeptide repeat domain"/>
    <property type="match status" value="2"/>
</dbReference>
<feature type="compositionally biased region" description="Low complexity" evidence="2">
    <location>
        <begin position="125"/>
        <end position="142"/>
    </location>
</feature>
<protein>
    <submittedName>
        <fullName evidence="3">Uncharacterized protein</fullName>
    </submittedName>
</protein>
<dbReference type="PATRIC" id="fig|1029756.8.peg.3153"/>
<evidence type="ECO:0000313" key="3">
    <source>
        <dbReference type="EMBL" id="AHB50372.1"/>
    </source>
</evidence>
<dbReference type="KEGG" id="hni:W911_15125"/>
<dbReference type="Gene3D" id="3.40.50.10070">
    <property type="entry name" value="TolB, N-terminal domain"/>
    <property type="match status" value="1"/>
</dbReference>
<keyword evidence="1" id="KW-0802">TPR repeat</keyword>
<proteinExistence type="predicted"/>
<dbReference type="HOGENOM" id="CLU_019981_3_1_5"/>
<dbReference type="RefSeq" id="WP_023788331.1">
    <property type="nucleotide sequence ID" value="NC_022997.1"/>
</dbReference>
<accession>V5SIQ6</accession>
<dbReference type="STRING" id="1029756.W911_15125"/>
<dbReference type="PROSITE" id="PS50005">
    <property type="entry name" value="TPR"/>
    <property type="match status" value="1"/>
</dbReference>
<feature type="region of interest" description="Disordered" evidence="2">
    <location>
        <begin position="114"/>
        <end position="144"/>
    </location>
</feature>
<dbReference type="EMBL" id="CP006912">
    <property type="protein sequence ID" value="AHB50372.1"/>
    <property type="molecule type" value="Genomic_DNA"/>
</dbReference>
<feature type="repeat" description="TPR" evidence="1">
    <location>
        <begin position="424"/>
        <end position="457"/>
    </location>
</feature>
<dbReference type="InterPro" id="IPR019734">
    <property type="entry name" value="TPR_rpt"/>
</dbReference>